<feature type="region of interest" description="Disordered" evidence="1">
    <location>
        <begin position="1090"/>
        <end position="1119"/>
    </location>
</feature>
<dbReference type="Gene3D" id="1.10.287.110">
    <property type="entry name" value="DnaJ domain"/>
    <property type="match status" value="1"/>
</dbReference>
<dbReference type="PROSITE" id="PS00636">
    <property type="entry name" value="DNAJ_1"/>
    <property type="match status" value="1"/>
</dbReference>
<dbReference type="CDD" id="cd06257">
    <property type="entry name" value="DnaJ"/>
    <property type="match status" value="1"/>
</dbReference>
<dbReference type="InterPro" id="IPR019734">
    <property type="entry name" value="TPR_rpt"/>
</dbReference>
<dbReference type="Pfam" id="PF00226">
    <property type="entry name" value="DnaJ"/>
    <property type="match status" value="1"/>
</dbReference>
<dbReference type="PANTHER" id="PTHR45181:SF11">
    <property type="entry name" value="DNAJ DOMAIN, TETRATRICOPEPTIDE-LIKE HELICAL DOMAIN SUPERFAMILY"/>
    <property type="match status" value="1"/>
</dbReference>
<gene>
    <name evidence="3" type="ORF">QVD17_22506</name>
</gene>
<evidence type="ECO:0000313" key="3">
    <source>
        <dbReference type="EMBL" id="KAK1420695.1"/>
    </source>
</evidence>
<feature type="region of interest" description="Disordered" evidence="1">
    <location>
        <begin position="324"/>
        <end position="349"/>
    </location>
</feature>
<evidence type="ECO:0000259" key="2">
    <source>
        <dbReference type="PROSITE" id="PS50076"/>
    </source>
</evidence>
<protein>
    <recommendedName>
        <fullName evidence="2">J domain-containing protein</fullName>
    </recommendedName>
</protein>
<feature type="compositionally biased region" description="Polar residues" evidence="1">
    <location>
        <begin position="1241"/>
        <end position="1253"/>
    </location>
</feature>
<dbReference type="AlphaFoldDB" id="A0AAD8KD21"/>
<feature type="compositionally biased region" description="Polar residues" evidence="1">
    <location>
        <begin position="339"/>
        <end position="349"/>
    </location>
</feature>
<feature type="compositionally biased region" description="Polar residues" evidence="1">
    <location>
        <begin position="11"/>
        <end position="25"/>
    </location>
</feature>
<dbReference type="SUPFAM" id="SSF46565">
    <property type="entry name" value="Chaperone J-domain"/>
    <property type="match status" value="1"/>
</dbReference>
<dbReference type="SMART" id="SM00028">
    <property type="entry name" value="TPR"/>
    <property type="match status" value="8"/>
</dbReference>
<dbReference type="InterPro" id="IPR001623">
    <property type="entry name" value="DnaJ_domain"/>
</dbReference>
<evidence type="ECO:0000256" key="1">
    <source>
        <dbReference type="SAM" id="MobiDB-lite"/>
    </source>
</evidence>
<feature type="region of interest" description="Disordered" evidence="1">
    <location>
        <begin position="495"/>
        <end position="537"/>
    </location>
</feature>
<feature type="compositionally biased region" description="Polar residues" evidence="1">
    <location>
        <begin position="604"/>
        <end position="614"/>
    </location>
</feature>
<feature type="region of interest" description="Disordered" evidence="1">
    <location>
        <begin position="586"/>
        <end position="626"/>
    </location>
</feature>
<feature type="region of interest" description="Disordered" evidence="1">
    <location>
        <begin position="1222"/>
        <end position="1253"/>
    </location>
</feature>
<dbReference type="PRINTS" id="PR00625">
    <property type="entry name" value="JDOMAIN"/>
</dbReference>
<name>A0AAD8KD21_TARER</name>
<proteinExistence type="predicted"/>
<dbReference type="Proteomes" id="UP001229421">
    <property type="component" value="Unassembled WGS sequence"/>
</dbReference>
<feature type="domain" description="J" evidence="2">
    <location>
        <begin position="1128"/>
        <end position="1214"/>
    </location>
</feature>
<sequence length="1278" mass="140677">MSPAVEDFRPPSSSAHPSFFQNPNPSAHKHPTDSGKSNTCFNSFYSNDHDFDCSKAAAAVPTFRSSRRKPVKARKHSVSSKHVNSTGKTIDFVFNASNNSVPVCDSSLGKTVIGGDGEKQSVGESLDVNMLRFTMGYSNISRSGNKMGSEESGSLKFGFRADETADSRKFSESGGKKVGNVNGLSFVFGANVNNGVMEPNSSNFGHGYGVEGASGIDGFMKVNNYTTEVESLLVNSVSSLNLGTGVSGGAAPLMNDNTKTQESNTLDGKSSVNLDFTFSTDHRDVQTDLNYKKEEPKEKVHKVASDGKGEIKMDANFVFGASGNSGTATEGFGEEDFRTSSTETNSGDSVNRNADCETWFWGSKVNGLFHIGNQNQIGSSCKGRRKHKKQMNNLKSERAGSCDNLKKPDNNIASVRDGNYSYSFGSNLCHAFVDPHHSKVYDEANASNTHEPTKSNTLNNESYFSSSNLFVFGNEKRNISSARSDDTTLNQCNAAQRPDEVSRVSASEEMGKSETVNKKQSQPINQNEKKSDEAGITNNFSFPSKIGVSGTSFTSFNTPDINLASSFTSDMLPGLGKKLEFSTSNSVGQRKLKKTKAKLRQQSRNHQLGGNNLSKEVPQPFEESSGCSPMDFSPYGGTEGVSTSTDPTTSQIKNEDAVDTFLNANYLSSSSAKSFADADVPAQQRPRQKKYIMKSGKGLKFTTPRVSCAHEYISGMHTKASDQETCDNWRKRGNQAYKQGDLSEAEGCYSKGISSMQHIETPGFCIEPLLLCYSNRAAARMALGRLRGGLEDCRTAAALDPTFVKANLRSANCHLLLGELEDASYNYNKCLASENIVCLDRRLAIEAADGLQRAQKVANCLKQSAELLQQKTYESATNALGIISDALSLSCYSEKLLNMKGEALFVLGKHKDVVQLCEQTLDSAEKNFAAESKLWRWYLMSKSYFHLGRLEIALELIEKHEHLRPIEDKSVDPNDSLTPLAVTIRELLHCKNAGNEAFQNGKHSEAIEHYSAAISKSMESHTFAAVCFCNRAAAHQALGEIIDAIGDCSTAIALDETYPKALSRRSTLWEMIRDYKHAADDLQRLIPILETRPGDNSQKSNGSVKDLRRARRRLSSVEENSKKERSLDLYLILGIKPSDTAAEVKKAYRKAALRHHPDKAGQVIARAESGSDVQKWKVITESIQMDADKLFKMIGEAYAVLSDSTKRSKYDLEEEMWDDMNTHASTSSSSRRASDFYHSPYESTNRRSSQYSTKTYGNSHHYYWGESRKNYQNSYPRW</sequence>
<feature type="region of interest" description="Disordered" evidence="1">
    <location>
        <begin position="1"/>
        <end position="35"/>
    </location>
</feature>
<keyword evidence="4" id="KW-1185">Reference proteome</keyword>
<comment type="caution">
    <text evidence="3">The sequence shown here is derived from an EMBL/GenBank/DDBJ whole genome shotgun (WGS) entry which is preliminary data.</text>
</comment>
<dbReference type="EMBL" id="JAUHHV010000006">
    <property type="protein sequence ID" value="KAK1420695.1"/>
    <property type="molecule type" value="Genomic_DNA"/>
</dbReference>
<dbReference type="InterPro" id="IPR036869">
    <property type="entry name" value="J_dom_sf"/>
</dbReference>
<dbReference type="PANTHER" id="PTHR45181">
    <property type="entry name" value="HEAT SHOCK PROTEIN DNAJ WITH TETRATRICOPEPTIDE REPEAT-CONTAINING PROTEIN"/>
    <property type="match status" value="1"/>
</dbReference>
<feature type="compositionally biased region" description="Basic residues" evidence="1">
    <location>
        <begin position="590"/>
        <end position="603"/>
    </location>
</feature>
<feature type="compositionally biased region" description="Polar residues" evidence="1">
    <location>
        <begin position="1094"/>
        <end position="1103"/>
    </location>
</feature>
<dbReference type="PROSITE" id="PS50076">
    <property type="entry name" value="DNAJ_2"/>
    <property type="match status" value="1"/>
</dbReference>
<dbReference type="InterPro" id="IPR011990">
    <property type="entry name" value="TPR-like_helical_dom_sf"/>
</dbReference>
<evidence type="ECO:0000313" key="4">
    <source>
        <dbReference type="Proteomes" id="UP001229421"/>
    </source>
</evidence>
<accession>A0AAD8KD21</accession>
<reference evidence="3" key="1">
    <citation type="journal article" date="2023" name="bioRxiv">
        <title>Improved chromosome-level genome assembly for marigold (Tagetes erecta).</title>
        <authorList>
            <person name="Jiang F."/>
            <person name="Yuan L."/>
            <person name="Wang S."/>
            <person name="Wang H."/>
            <person name="Xu D."/>
            <person name="Wang A."/>
            <person name="Fan W."/>
        </authorList>
    </citation>
    <scope>NUCLEOTIDE SEQUENCE</scope>
    <source>
        <strain evidence="3">WSJ</strain>
        <tissue evidence="3">Leaf</tissue>
    </source>
</reference>
<dbReference type="SMART" id="SM00271">
    <property type="entry name" value="DnaJ"/>
    <property type="match status" value="1"/>
</dbReference>
<dbReference type="SUPFAM" id="SSF48452">
    <property type="entry name" value="TPR-like"/>
    <property type="match status" value="3"/>
</dbReference>
<dbReference type="Gene3D" id="1.25.40.10">
    <property type="entry name" value="Tetratricopeptide repeat domain"/>
    <property type="match status" value="3"/>
</dbReference>
<organism evidence="3 4">
    <name type="scientific">Tagetes erecta</name>
    <name type="common">African marigold</name>
    <dbReference type="NCBI Taxonomy" id="13708"/>
    <lineage>
        <taxon>Eukaryota</taxon>
        <taxon>Viridiplantae</taxon>
        <taxon>Streptophyta</taxon>
        <taxon>Embryophyta</taxon>
        <taxon>Tracheophyta</taxon>
        <taxon>Spermatophyta</taxon>
        <taxon>Magnoliopsida</taxon>
        <taxon>eudicotyledons</taxon>
        <taxon>Gunneridae</taxon>
        <taxon>Pentapetalae</taxon>
        <taxon>asterids</taxon>
        <taxon>campanulids</taxon>
        <taxon>Asterales</taxon>
        <taxon>Asteraceae</taxon>
        <taxon>Asteroideae</taxon>
        <taxon>Heliantheae alliance</taxon>
        <taxon>Tageteae</taxon>
        <taxon>Tagetes</taxon>
    </lineage>
</organism>
<dbReference type="InterPro" id="IPR018253">
    <property type="entry name" value="DnaJ_domain_CS"/>
</dbReference>